<dbReference type="PROSITE" id="PS50929">
    <property type="entry name" value="ABC_TM1F"/>
    <property type="match status" value="1"/>
</dbReference>
<evidence type="ECO:0000256" key="6">
    <source>
        <dbReference type="ARBA" id="ARBA00023136"/>
    </source>
</evidence>
<organism evidence="11 12">
    <name type="scientific">Schaalia radingae</name>
    <dbReference type="NCBI Taxonomy" id="131110"/>
    <lineage>
        <taxon>Bacteria</taxon>
        <taxon>Bacillati</taxon>
        <taxon>Actinomycetota</taxon>
        <taxon>Actinomycetes</taxon>
        <taxon>Actinomycetales</taxon>
        <taxon>Actinomycetaceae</taxon>
        <taxon>Schaalia</taxon>
    </lineage>
</organism>
<name>A0ABY0V5Z1_9ACTO</name>
<dbReference type="SUPFAM" id="SSF52540">
    <property type="entry name" value="P-loop containing nucleoside triphosphate hydrolases"/>
    <property type="match status" value="1"/>
</dbReference>
<feature type="transmembrane region" description="Helical" evidence="8">
    <location>
        <begin position="145"/>
        <end position="165"/>
    </location>
</feature>
<keyword evidence="3" id="KW-0547">Nucleotide-binding</keyword>
<dbReference type="SUPFAM" id="SSF90123">
    <property type="entry name" value="ABC transporter transmembrane region"/>
    <property type="match status" value="1"/>
</dbReference>
<dbReference type="InterPro" id="IPR017871">
    <property type="entry name" value="ABC_transporter-like_CS"/>
</dbReference>
<feature type="region of interest" description="Disordered" evidence="7">
    <location>
        <begin position="323"/>
        <end position="351"/>
    </location>
</feature>
<dbReference type="InterPro" id="IPR011527">
    <property type="entry name" value="ABC1_TM_dom"/>
</dbReference>
<keyword evidence="6 8" id="KW-0472">Membrane</keyword>
<reference evidence="11 12" key="1">
    <citation type="submission" date="2016-10" db="EMBL/GenBank/DDBJ databases">
        <authorList>
            <person name="Varghese N."/>
            <person name="Submissions S."/>
        </authorList>
    </citation>
    <scope>NUCLEOTIDE SEQUENCE [LARGE SCALE GENOMIC DNA]</scope>
    <source>
        <strain evidence="11 12">DSM 9169</strain>
    </source>
</reference>
<gene>
    <name evidence="11" type="ORF">SAMN04489714_0554</name>
</gene>
<comment type="subcellular location">
    <subcellularLocation>
        <location evidence="1">Cell membrane</location>
        <topology evidence="1">Multi-pass membrane protein</topology>
    </subcellularLocation>
</comment>
<evidence type="ECO:0000256" key="3">
    <source>
        <dbReference type="ARBA" id="ARBA00022741"/>
    </source>
</evidence>
<dbReference type="Proteomes" id="UP000198976">
    <property type="component" value="Chromosome I"/>
</dbReference>
<evidence type="ECO:0000313" key="12">
    <source>
        <dbReference type="Proteomes" id="UP000198976"/>
    </source>
</evidence>
<feature type="domain" description="ABC transporter" evidence="9">
    <location>
        <begin position="356"/>
        <end position="576"/>
    </location>
</feature>
<evidence type="ECO:0000256" key="5">
    <source>
        <dbReference type="ARBA" id="ARBA00022989"/>
    </source>
</evidence>
<feature type="compositionally biased region" description="Basic and acidic residues" evidence="7">
    <location>
        <begin position="327"/>
        <end position="340"/>
    </location>
</feature>
<feature type="transmembrane region" description="Helical" evidence="8">
    <location>
        <begin position="220"/>
        <end position="245"/>
    </location>
</feature>
<protein>
    <submittedName>
        <fullName evidence="11">ABC-type transport system involved in cytochrome bd biosynthesis, ATPase and permease components</fullName>
    </submittedName>
</protein>
<dbReference type="InterPro" id="IPR003439">
    <property type="entry name" value="ABC_transporter-like_ATP-bd"/>
</dbReference>
<feature type="transmembrane region" description="Helical" evidence="8">
    <location>
        <begin position="117"/>
        <end position="139"/>
    </location>
</feature>
<dbReference type="InterPro" id="IPR036640">
    <property type="entry name" value="ABC1_TM_sf"/>
</dbReference>
<keyword evidence="12" id="KW-1185">Reference proteome</keyword>
<dbReference type="PROSITE" id="PS00211">
    <property type="entry name" value="ABC_TRANSPORTER_1"/>
    <property type="match status" value="1"/>
</dbReference>
<dbReference type="Gene3D" id="3.40.50.300">
    <property type="entry name" value="P-loop containing nucleotide triphosphate hydrolases"/>
    <property type="match status" value="1"/>
</dbReference>
<dbReference type="Gene3D" id="1.20.1560.10">
    <property type="entry name" value="ABC transporter type 1, transmembrane domain"/>
    <property type="match status" value="1"/>
</dbReference>
<evidence type="ECO:0000256" key="2">
    <source>
        <dbReference type="ARBA" id="ARBA00022692"/>
    </source>
</evidence>
<evidence type="ECO:0000256" key="1">
    <source>
        <dbReference type="ARBA" id="ARBA00004651"/>
    </source>
</evidence>
<dbReference type="RefSeq" id="WP_070725030.1">
    <property type="nucleotide sequence ID" value="NZ_LT629792.1"/>
</dbReference>
<keyword evidence="2 8" id="KW-0812">Transmembrane</keyword>
<dbReference type="EMBL" id="LT629792">
    <property type="protein sequence ID" value="SDT88539.1"/>
    <property type="molecule type" value="Genomic_DNA"/>
</dbReference>
<dbReference type="InterPro" id="IPR027417">
    <property type="entry name" value="P-loop_NTPase"/>
</dbReference>
<proteinExistence type="predicted"/>
<feature type="transmembrane region" description="Helical" evidence="8">
    <location>
        <begin position="7"/>
        <end position="28"/>
    </location>
</feature>
<sequence>MNRKHVVIAVSWMSALALAGVYICSGYVIDAVIESRPLSWGLWAVAAICAVVTGVSAWAASRLAGHSVGAIEKEYRHRIVDHVFARGPAERSRERTGRIVNSATDGVERVANYRGTFIGPMIASLATPILIVVVIAIAIDWVAALILALAIPIVPLAIGAFRAAFKPVSSRYRSAARSLAAAELDAIQGLSALTLMNAGAAMGRHLADQSEKVRRRVMRYLAANQLVLFVMDAVFSLGIITGAALLGTWRAGSGAISVGQAIALVLLSTIMLDPLDRVGQFFYVGMGGMASQREIKRLTSEPVAVSDAADAIDPDAHGVAQRGAGDAVRRGAGDVTRGSDSEEISGSTGGTSGATIDIDRVNFAYQEGVNVLTDASLHIGAGQHVVLTGPSGAGKTTLATLICANRRPDSGSIRINGHDLTDVTLQWIRRHITTVEQETYLFTGTLRDNLLIANPHATDQDLRRALDAARLTQTLERLPYGLDTEVGERGLALSGGEAQRVAIARALLKDAPILILDEPTAHVDLNSEHEILQALAHLTQGRTTLTISHRRNTIDQSGRRITMCDGQLTDGKAASR</sequence>
<feature type="transmembrane region" description="Helical" evidence="8">
    <location>
        <begin position="40"/>
        <end position="60"/>
    </location>
</feature>
<dbReference type="Pfam" id="PF00664">
    <property type="entry name" value="ABC_membrane"/>
    <property type="match status" value="1"/>
</dbReference>
<dbReference type="InterPro" id="IPR039421">
    <property type="entry name" value="Type_1_exporter"/>
</dbReference>
<evidence type="ECO:0000259" key="10">
    <source>
        <dbReference type="PROSITE" id="PS50929"/>
    </source>
</evidence>
<keyword evidence="4" id="KW-0067">ATP-binding</keyword>
<evidence type="ECO:0000256" key="7">
    <source>
        <dbReference type="SAM" id="MobiDB-lite"/>
    </source>
</evidence>
<keyword evidence="5 8" id="KW-1133">Transmembrane helix</keyword>
<dbReference type="SMART" id="SM00382">
    <property type="entry name" value="AAA"/>
    <property type="match status" value="1"/>
</dbReference>
<dbReference type="PANTHER" id="PTHR24221:SF654">
    <property type="entry name" value="ATP-BINDING CASSETTE SUB-FAMILY B MEMBER 6"/>
    <property type="match status" value="1"/>
</dbReference>
<dbReference type="PANTHER" id="PTHR24221">
    <property type="entry name" value="ATP-BINDING CASSETTE SUB-FAMILY B"/>
    <property type="match status" value="1"/>
</dbReference>
<evidence type="ECO:0000256" key="4">
    <source>
        <dbReference type="ARBA" id="ARBA00022840"/>
    </source>
</evidence>
<dbReference type="InterPro" id="IPR003593">
    <property type="entry name" value="AAA+_ATPase"/>
</dbReference>
<dbReference type="PROSITE" id="PS50893">
    <property type="entry name" value="ABC_TRANSPORTER_2"/>
    <property type="match status" value="1"/>
</dbReference>
<dbReference type="Pfam" id="PF00005">
    <property type="entry name" value="ABC_tran"/>
    <property type="match status" value="1"/>
</dbReference>
<feature type="domain" description="ABC transmembrane type-1" evidence="10">
    <location>
        <begin position="6"/>
        <end position="287"/>
    </location>
</feature>
<accession>A0ABY0V5Z1</accession>
<evidence type="ECO:0000259" key="9">
    <source>
        <dbReference type="PROSITE" id="PS50893"/>
    </source>
</evidence>
<evidence type="ECO:0000256" key="8">
    <source>
        <dbReference type="SAM" id="Phobius"/>
    </source>
</evidence>
<evidence type="ECO:0000313" key="11">
    <source>
        <dbReference type="EMBL" id="SDT88539.1"/>
    </source>
</evidence>